<evidence type="ECO:0000313" key="2">
    <source>
        <dbReference type="Proteomes" id="UP001595752"/>
    </source>
</evidence>
<evidence type="ECO:0008006" key="3">
    <source>
        <dbReference type="Google" id="ProtNLM"/>
    </source>
</evidence>
<comment type="caution">
    <text evidence="1">The sequence shown here is derived from an EMBL/GenBank/DDBJ whole genome shotgun (WGS) entry which is preliminary data.</text>
</comment>
<protein>
    <recommendedName>
        <fullName evidence="3">Transposase</fullName>
    </recommendedName>
</protein>
<organism evidence="1 2">
    <name type="scientific">Bacillus songklensis</name>
    <dbReference type="NCBI Taxonomy" id="1069116"/>
    <lineage>
        <taxon>Bacteria</taxon>
        <taxon>Bacillati</taxon>
        <taxon>Bacillota</taxon>
        <taxon>Bacilli</taxon>
        <taxon>Bacillales</taxon>
        <taxon>Bacillaceae</taxon>
        <taxon>Bacillus</taxon>
    </lineage>
</organism>
<keyword evidence="2" id="KW-1185">Reference proteome</keyword>
<dbReference type="Proteomes" id="UP001595752">
    <property type="component" value="Unassembled WGS sequence"/>
</dbReference>
<sequence length="44" mass="5100">MDKKGYSCVDKPHIVAKMDQTETWMPFFKGSEDDTHALLIEVQE</sequence>
<accession>A0ABV8B4S9</accession>
<proteinExistence type="predicted"/>
<evidence type="ECO:0000313" key="1">
    <source>
        <dbReference type="EMBL" id="MFC3885328.1"/>
    </source>
</evidence>
<gene>
    <name evidence="1" type="ORF">ACFOU2_18325</name>
</gene>
<dbReference type="EMBL" id="JBHRZT010000069">
    <property type="protein sequence ID" value="MFC3885328.1"/>
    <property type="molecule type" value="Genomic_DNA"/>
</dbReference>
<reference evidence="2" key="1">
    <citation type="journal article" date="2019" name="Int. J. Syst. Evol. Microbiol.">
        <title>The Global Catalogue of Microorganisms (GCM) 10K type strain sequencing project: providing services to taxonomists for standard genome sequencing and annotation.</title>
        <authorList>
            <consortium name="The Broad Institute Genomics Platform"/>
            <consortium name="The Broad Institute Genome Sequencing Center for Infectious Disease"/>
            <person name="Wu L."/>
            <person name="Ma J."/>
        </authorList>
    </citation>
    <scope>NUCLEOTIDE SEQUENCE [LARGE SCALE GENOMIC DNA]</scope>
    <source>
        <strain evidence="2">CCUG 61889</strain>
    </source>
</reference>
<name>A0ABV8B4S9_9BACI</name>